<protein>
    <submittedName>
        <fullName evidence="1">SDR family oxidoreductase</fullName>
    </submittedName>
</protein>
<reference evidence="1" key="1">
    <citation type="submission" date="2022-03" db="EMBL/GenBank/DDBJ databases">
        <title>Brevibacterium spongiae sp. nov., isolated from marine sponge.</title>
        <authorList>
            <person name="Li Z."/>
            <person name="Zhang M."/>
        </authorList>
    </citation>
    <scope>NUCLEOTIDE SEQUENCE</scope>
    <source>
        <strain evidence="1">WHS-Z9</strain>
    </source>
</reference>
<dbReference type="RefSeq" id="WP_265420366.1">
    <property type="nucleotide sequence ID" value="NZ_CP093443.1"/>
</dbReference>
<evidence type="ECO:0000313" key="1">
    <source>
        <dbReference type="EMBL" id="UVI37833.1"/>
    </source>
</evidence>
<dbReference type="InterPro" id="IPR036291">
    <property type="entry name" value="NAD(P)-bd_dom_sf"/>
</dbReference>
<accession>A0ABY5SXG2</accession>
<dbReference type="Gene3D" id="3.40.50.720">
    <property type="entry name" value="NAD(P)-binding Rossmann-like Domain"/>
    <property type="match status" value="1"/>
</dbReference>
<gene>
    <name evidence="1" type="ORF">L1F31_09405</name>
</gene>
<dbReference type="NCBIfam" id="NF006159">
    <property type="entry name" value="PRK08303.1"/>
    <property type="match status" value="1"/>
</dbReference>
<dbReference type="SUPFAM" id="SSF51735">
    <property type="entry name" value="NAD(P)-binding Rossmann-fold domains"/>
    <property type="match status" value="1"/>
</dbReference>
<name>A0ABY5SXG2_9MICO</name>
<dbReference type="InterPro" id="IPR002347">
    <property type="entry name" value="SDR_fam"/>
</dbReference>
<dbReference type="PANTHER" id="PTHR44147">
    <property type="entry name" value="DEHYDROGENASE/REDUCTASE SDR FAMILY MEMBER 1"/>
    <property type="match status" value="1"/>
</dbReference>
<dbReference type="PANTHER" id="PTHR44147:SF2">
    <property type="entry name" value="DEHYDROGENASE_REDUCTASE SDR FAMILY MEMBER 1"/>
    <property type="match status" value="1"/>
</dbReference>
<dbReference type="PRINTS" id="PR00081">
    <property type="entry name" value="GDHRDH"/>
</dbReference>
<dbReference type="Pfam" id="PF00106">
    <property type="entry name" value="adh_short"/>
    <property type="match status" value="1"/>
</dbReference>
<proteinExistence type="predicted"/>
<dbReference type="EMBL" id="CP093443">
    <property type="protein sequence ID" value="UVI37833.1"/>
    <property type="molecule type" value="Genomic_DNA"/>
</dbReference>
<evidence type="ECO:0000313" key="2">
    <source>
        <dbReference type="Proteomes" id="UP001064879"/>
    </source>
</evidence>
<organism evidence="1 2">
    <name type="scientific">Brevibacterium spongiae</name>
    <dbReference type="NCBI Taxonomy" id="2909672"/>
    <lineage>
        <taxon>Bacteria</taxon>
        <taxon>Bacillati</taxon>
        <taxon>Actinomycetota</taxon>
        <taxon>Actinomycetes</taxon>
        <taxon>Micrococcales</taxon>
        <taxon>Brevibacteriaceae</taxon>
        <taxon>Brevibacterium</taxon>
    </lineage>
</organism>
<keyword evidence="2" id="KW-1185">Reference proteome</keyword>
<sequence>MTTDAAETTPQTAPIERFAPFADQTLNGRIALVAGATRGAGRAIARDLARAGAFVHCTGRSTLGRPSDYGRAETIEETASLITAEGGQAEAHVCDHLEPARIAEVIRRIDDRHGRLDILVNDIGGEAYVEWGTPFWETDLPSELRLFRAGLLTHLHTAHAVLPLLTRSPGGLHIEITDGTAAYNAGHYRENILLDLTKTAVSRLAFGLGHELDKVSATAIAITPGWLRSEMMLDHFGTNKTDWMRDSLDESRTEPPRDFAISETPHLLGRSVVALASDPDRHRFNTTTQDTHGMATHYGFNDLDGSRPDSWSFITTLEVDPAADPREFR</sequence>
<dbReference type="Proteomes" id="UP001064879">
    <property type="component" value="Chromosome"/>
</dbReference>